<keyword evidence="3" id="KW-1185">Reference proteome</keyword>
<dbReference type="InterPro" id="IPR001910">
    <property type="entry name" value="Inosine/uridine_hydrolase_dom"/>
</dbReference>
<dbReference type="EMBL" id="JBHTAI010000009">
    <property type="protein sequence ID" value="MFC7149935.1"/>
    <property type="molecule type" value="Genomic_DNA"/>
</dbReference>
<gene>
    <name evidence="2" type="ORF">ACFQMJ_15525</name>
</gene>
<dbReference type="PANTHER" id="PTHR43264:SF1">
    <property type="entry name" value="INOSINE_URIDINE-PREFERRING NUCLEOSIDE HYDROLASE DOMAIN-CONTAINING PROTEIN"/>
    <property type="match status" value="1"/>
</dbReference>
<dbReference type="Pfam" id="PF01156">
    <property type="entry name" value="IU_nuc_hydro"/>
    <property type="match status" value="1"/>
</dbReference>
<protein>
    <submittedName>
        <fullName evidence="2">Nucleoside hydrolase</fullName>
    </submittedName>
</protein>
<accession>A0ABW2FGF5</accession>
<proteinExistence type="predicted"/>
<dbReference type="SUPFAM" id="SSF53590">
    <property type="entry name" value="Nucleoside hydrolase"/>
    <property type="match status" value="1"/>
</dbReference>
<feature type="domain" description="Inosine/uridine-preferring nucleoside hydrolase" evidence="1">
    <location>
        <begin position="22"/>
        <end position="308"/>
    </location>
</feature>
<dbReference type="Gene3D" id="3.90.245.10">
    <property type="entry name" value="Ribonucleoside hydrolase-like"/>
    <property type="match status" value="1"/>
</dbReference>
<evidence type="ECO:0000313" key="2">
    <source>
        <dbReference type="EMBL" id="MFC7149935.1"/>
    </source>
</evidence>
<reference evidence="3" key="1">
    <citation type="journal article" date="2019" name="Int. J. Syst. Evol. Microbiol.">
        <title>The Global Catalogue of Microorganisms (GCM) 10K type strain sequencing project: providing services to taxonomists for standard genome sequencing and annotation.</title>
        <authorList>
            <consortium name="The Broad Institute Genomics Platform"/>
            <consortium name="The Broad Institute Genome Sequencing Center for Infectious Disease"/>
            <person name="Wu L."/>
            <person name="Ma J."/>
        </authorList>
    </citation>
    <scope>NUCLEOTIDE SEQUENCE [LARGE SCALE GENOMIC DNA]</scope>
    <source>
        <strain evidence="3">KCTC 12907</strain>
    </source>
</reference>
<keyword evidence="2" id="KW-0378">Hydrolase</keyword>
<dbReference type="InterPro" id="IPR036452">
    <property type="entry name" value="Ribo_hydro-like"/>
</dbReference>
<dbReference type="RefSeq" id="WP_378046397.1">
    <property type="nucleotide sequence ID" value="NZ_JBHMDN010000010.1"/>
</dbReference>
<dbReference type="Proteomes" id="UP001596378">
    <property type="component" value="Unassembled WGS sequence"/>
</dbReference>
<evidence type="ECO:0000313" key="3">
    <source>
        <dbReference type="Proteomes" id="UP001596378"/>
    </source>
</evidence>
<dbReference type="GO" id="GO:0016787">
    <property type="term" value="F:hydrolase activity"/>
    <property type="evidence" value="ECO:0007669"/>
    <property type="project" value="UniProtKB-KW"/>
</dbReference>
<sequence>MSEISSDQGRTDYRPSEKPVPIVLDTDIGPDCDDAGAVAVLHALEKSGRARIVGMTHCTASRWGAGCLDALNAYYGREDIPVGTLRRLPGFLDDDAVYGKYNKLVAQQYPNRYGQGQPAPDATELTRELLAAAEDDSIVLAAIGPLVNFMHLLQSGPDRHSDLDGRALVARKAKHLVVMGGLFPEGKEWNFEMHPEAAAYVTKHWPTGITFTGYEIGAEIRTGRRLHIDAPADHPVRRSYNAWYGGEGGIRESWDLTAVLYAAEGAGDYWDLVRGTIEVDGETGANRWLPQADGRHAYLARKMDPEKLTELLDELLVRY</sequence>
<name>A0ABW2FGF5_9BACL</name>
<evidence type="ECO:0000259" key="1">
    <source>
        <dbReference type="Pfam" id="PF01156"/>
    </source>
</evidence>
<organism evidence="2 3">
    <name type="scientific">Cohnella cellulosilytica</name>
    <dbReference type="NCBI Taxonomy" id="986710"/>
    <lineage>
        <taxon>Bacteria</taxon>
        <taxon>Bacillati</taxon>
        <taxon>Bacillota</taxon>
        <taxon>Bacilli</taxon>
        <taxon>Bacillales</taxon>
        <taxon>Paenibacillaceae</taxon>
        <taxon>Cohnella</taxon>
    </lineage>
</organism>
<comment type="caution">
    <text evidence="2">The sequence shown here is derived from an EMBL/GenBank/DDBJ whole genome shotgun (WGS) entry which is preliminary data.</text>
</comment>
<dbReference type="PANTHER" id="PTHR43264">
    <property type="match status" value="1"/>
</dbReference>
<dbReference type="CDD" id="cd02652">
    <property type="entry name" value="nuc_hydro_2"/>
    <property type="match status" value="1"/>
</dbReference>